<evidence type="ECO:0000313" key="1">
    <source>
        <dbReference type="Proteomes" id="UP000694846"/>
    </source>
</evidence>
<dbReference type="RefSeq" id="XP_025411770.1">
    <property type="nucleotide sequence ID" value="XM_025555985.1"/>
</dbReference>
<accession>A0A8B8FN41</accession>
<protein>
    <submittedName>
        <fullName evidence="2">Uncharacterized protein LOC112684449</fullName>
    </submittedName>
</protein>
<dbReference type="AlphaFoldDB" id="A0A8B8FN41"/>
<gene>
    <name evidence="2" type="primary">LOC112684449</name>
</gene>
<proteinExistence type="predicted"/>
<dbReference type="Proteomes" id="UP000694846">
    <property type="component" value="Unplaced"/>
</dbReference>
<evidence type="ECO:0000313" key="2">
    <source>
        <dbReference type="RefSeq" id="XP_025411770.1"/>
    </source>
</evidence>
<name>A0A8B8FN41_9HEMI</name>
<sequence>MSLSQKSSLTATRMQPKIQGKYSFRNVQGSTCAPGSQGTTPLRPMIATPRLPLSNNLNARKSPCISNEILFPKHVSIIFSEYGNLKFLKPMKVSRLQFLVNIDLRNGKRDLWLADIYNSYRVPKL</sequence>
<reference evidence="2" key="1">
    <citation type="submission" date="2025-08" db="UniProtKB">
        <authorList>
            <consortium name="RefSeq"/>
        </authorList>
    </citation>
    <scope>IDENTIFICATION</scope>
    <source>
        <tissue evidence="2">Whole body</tissue>
    </source>
</reference>
<keyword evidence="1" id="KW-1185">Reference proteome</keyword>
<dbReference type="GeneID" id="112684449"/>
<organism evidence="1 2">
    <name type="scientific">Sipha flava</name>
    <name type="common">yellow sugarcane aphid</name>
    <dbReference type="NCBI Taxonomy" id="143950"/>
    <lineage>
        <taxon>Eukaryota</taxon>
        <taxon>Metazoa</taxon>
        <taxon>Ecdysozoa</taxon>
        <taxon>Arthropoda</taxon>
        <taxon>Hexapoda</taxon>
        <taxon>Insecta</taxon>
        <taxon>Pterygota</taxon>
        <taxon>Neoptera</taxon>
        <taxon>Paraneoptera</taxon>
        <taxon>Hemiptera</taxon>
        <taxon>Sternorrhyncha</taxon>
        <taxon>Aphidomorpha</taxon>
        <taxon>Aphidoidea</taxon>
        <taxon>Aphididae</taxon>
        <taxon>Sipha</taxon>
    </lineage>
</organism>